<dbReference type="RefSeq" id="WP_092451542.1">
    <property type="nucleotide sequence ID" value="NZ_FOJI01000003.1"/>
</dbReference>
<dbReference type="Gene3D" id="3.30.420.10">
    <property type="entry name" value="Ribonuclease H-like superfamily/Ribonuclease H"/>
    <property type="match status" value="1"/>
</dbReference>
<evidence type="ECO:0000313" key="3">
    <source>
        <dbReference type="EMBL" id="SEW03854.1"/>
    </source>
</evidence>
<dbReference type="InterPro" id="IPR006054">
    <property type="entry name" value="DnaQ"/>
</dbReference>
<dbReference type="InterPro" id="IPR012337">
    <property type="entry name" value="RNaseH-like_sf"/>
</dbReference>
<dbReference type="Proteomes" id="UP000199701">
    <property type="component" value="Unassembled WGS sequence"/>
</dbReference>
<name>A0A1I0NQL9_9FIRM</name>
<evidence type="ECO:0000259" key="2">
    <source>
        <dbReference type="SMART" id="SM00479"/>
    </source>
</evidence>
<dbReference type="InterPro" id="IPR013520">
    <property type="entry name" value="Ribonucl_H"/>
</dbReference>
<dbReference type="EMBL" id="FOJI01000003">
    <property type="protein sequence ID" value="SEW03854.1"/>
    <property type="molecule type" value="Genomic_DNA"/>
</dbReference>
<dbReference type="InterPro" id="IPR036420">
    <property type="entry name" value="BRCT_dom_sf"/>
</dbReference>
<evidence type="ECO:0000313" key="4">
    <source>
        <dbReference type="Proteomes" id="UP000199701"/>
    </source>
</evidence>
<dbReference type="NCBIfam" id="TIGR00573">
    <property type="entry name" value="dnaq"/>
    <property type="match status" value="1"/>
</dbReference>
<dbReference type="CDD" id="cd17748">
    <property type="entry name" value="BRCT_DNA_ligase_like"/>
    <property type="match status" value="1"/>
</dbReference>
<feature type="domain" description="Exonuclease" evidence="2">
    <location>
        <begin position="9"/>
        <end position="175"/>
    </location>
</feature>
<sequence length="301" mass="33692">MTPQTTLTHFTVVDVETPNAFQNSICSIAILHVEDNQITFAKEYLVNPQARFDNMNMSIHHITPQMVENAPTFPSVWNDIKHFFENGVVIAHNATFDLRVISKTLASYEIAVPDFSYICTLKKARRHIPKEVYGSHKLNVLCDAYHIDLDNHHDAMCDTKACKSLYELFAMEYGIQDSDIELFSLNVKSTPVSTKKLPVQKVVNSSFWVQNPELDLISKVCCLTGTFRRGVKSDIEAFIIGNGGACSSGLTQNVDYLVVGGQGSSNWKYGNYGAKVSKAVQMQEKGIVIQIISEDVLYIKQ</sequence>
<dbReference type="PANTHER" id="PTHR30231:SF42">
    <property type="entry name" value="EXONUCLEASE"/>
    <property type="match status" value="1"/>
</dbReference>
<dbReference type="STRING" id="99656.SAMN05421659_103303"/>
<dbReference type="CDD" id="cd06130">
    <property type="entry name" value="DNA_pol_III_epsilon_like"/>
    <property type="match status" value="1"/>
</dbReference>
<dbReference type="FunFam" id="3.30.420.10:FF:000045">
    <property type="entry name" value="3'-5' exonuclease DinG"/>
    <property type="match status" value="1"/>
</dbReference>
<protein>
    <submittedName>
        <fullName evidence="3">DNA polymerase-3 subunit epsilon</fullName>
    </submittedName>
</protein>
<gene>
    <name evidence="3" type="ORF">SAMN05421659_103303</name>
</gene>
<dbReference type="GO" id="GO:0005829">
    <property type="term" value="C:cytosol"/>
    <property type="evidence" value="ECO:0007669"/>
    <property type="project" value="TreeGrafter"/>
</dbReference>
<evidence type="ECO:0000256" key="1">
    <source>
        <dbReference type="ARBA" id="ARBA00022839"/>
    </source>
</evidence>
<dbReference type="GO" id="GO:0003677">
    <property type="term" value="F:DNA binding"/>
    <property type="evidence" value="ECO:0007669"/>
    <property type="project" value="InterPro"/>
</dbReference>
<dbReference type="SMART" id="SM00479">
    <property type="entry name" value="EXOIII"/>
    <property type="match status" value="1"/>
</dbReference>
<dbReference type="InterPro" id="IPR036397">
    <property type="entry name" value="RNaseH_sf"/>
</dbReference>
<dbReference type="AlphaFoldDB" id="A0A1I0NQL9"/>
<dbReference type="Pfam" id="PF00929">
    <property type="entry name" value="RNase_T"/>
    <property type="match status" value="1"/>
</dbReference>
<dbReference type="SUPFAM" id="SSF53098">
    <property type="entry name" value="Ribonuclease H-like"/>
    <property type="match status" value="1"/>
</dbReference>
<reference evidence="3 4" key="1">
    <citation type="submission" date="2016-10" db="EMBL/GenBank/DDBJ databases">
        <authorList>
            <person name="de Groot N.N."/>
        </authorList>
    </citation>
    <scope>NUCLEOTIDE SEQUENCE [LARGE SCALE GENOMIC DNA]</scope>
    <source>
        <strain evidence="3 4">DSM 9179</strain>
    </source>
</reference>
<proteinExistence type="predicted"/>
<organism evidence="3 4">
    <name type="scientific">[Clostridium] fimetarium</name>
    <dbReference type="NCBI Taxonomy" id="99656"/>
    <lineage>
        <taxon>Bacteria</taxon>
        <taxon>Bacillati</taxon>
        <taxon>Bacillota</taxon>
        <taxon>Clostridia</taxon>
        <taxon>Lachnospirales</taxon>
        <taxon>Lachnospiraceae</taxon>
    </lineage>
</organism>
<keyword evidence="4" id="KW-1185">Reference proteome</keyword>
<dbReference type="GO" id="GO:0006260">
    <property type="term" value="P:DNA replication"/>
    <property type="evidence" value="ECO:0007669"/>
    <property type="project" value="InterPro"/>
</dbReference>
<dbReference type="OrthoDB" id="9776650at2"/>
<dbReference type="Gene3D" id="3.40.50.10190">
    <property type="entry name" value="BRCT domain"/>
    <property type="match status" value="1"/>
</dbReference>
<dbReference type="SUPFAM" id="SSF52113">
    <property type="entry name" value="BRCT domain"/>
    <property type="match status" value="1"/>
</dbReference>
<keyword evidence="1" id="KW-0269">Exonuclease</keyword>
<dbReference type="GO" id="GO:0008408">
    <property type="term" value="F:3'-5' exonuclease activity"/>
    <property type="evidence" value="ECO:0007669"/>
    <property type="project" value="TreeGrafter"/>
</dbReference>
<dbReference type="GO" id="GO:0003887">
    <property type="term" value="F:DNA-directed DNA polymerase activity"/>
    <property type="evidence" value="ECO:0007669"/>
    <property type="project" value="InterPro"/>
</dbReference>
<keyword evidence="1" id="KW-0378">Hydrolase</keyword>
<accession>A0A1I0NQL9</accession>
<dbReference type="PANTHER" id="PTHR30231">
    <property type="entry name" value="DNA POLYMERASE III SUBUNIT EPSILON"/>
    <property type="match status" value="1"/>
</dbReference>
<keyword evidence="1" id="KW-0540">Nuclease</keyword>